<evidence type="ECO:0000256" key="8">
    <source>
        <dbReference type="SAM" id="Phobius"/>
    </source>
</evidence>
<dbReference type="Proteomes" id="UP000242520">
    <property type="component" value="Unassembled WGS sequence"/>
</dbReference>
<evidence type="ECO:0000256" key="2">
    <source>
        <dbReference type="ARBA" id="ARBA00009261"/>
    </source>
</evidence>
<dbReference type="EMBL" id="FQXH01000006">
    <property type="protein sequence ID" value="SHH02753.1"/>
    <property type="molecule type" value="Genomic_DNA"/>
</dbReference>
<proteinExistence type="inferred from homology"/>
<dbReference type="RefSeq" id="WP_143145353.1">
    <property type="nucleotide sequence ID" value="NZ_FQXH01000006.1"/>
</dbReference>
<dbReference type="GO" id="GO:0005886">
    <property type="term" value="C:plasma membrane"/>
    <property type="evidence" value="ECO:0007669"/>
    <property type="project" value="UniProtKB-SubCell"/>
</dbReference>
<dbReference type="AlphaFoldDB" id="A0A1M5PNF1"/>
<gene>
    <name evidence="9" type="ORF">SAMN02744040_00575</name>
</gene>
<keyword evidence="10" id="KW-1185">Reference proteome</keyword>
<evidence type="ECO:0000256" key="6">
    <source>
        <dbReference type="ARBA" id="ARBA00022989"/>
    </source>
</evidence>
<feature type="transmembrane region" description="Helical" evidence="8">
    <location>
        <begin position="375"/>
        <end position="396"/>
    </location>
</feature>
<protein>
    <submittedName>
        <fullName evidence="9">Na+/alanine symporter</fullName>
    </submittedName>
</protein>
<keyword evidence="7 8" id="KW-0472">Membrane</keyword>
<feature type="transmembrane region" description="Helical" evidence="8">
    <location>
        <begin position="237"/>
        <end position="254"/>
    </location>
</feature>
<dbReference type="STRING" id="1123350.SAMN02744040_00575"/>
<feature type="transmembrane region" description="Helical" evidence="8">
    <location>
        <begin position="85"/>
        <end position="106"/>
    </location>
</feature>
<feature type="transmembrane region" description="Helical" evidence="8">
    <location>
        <begin position="339"/>
        <end position="363"/>
    </location>
</feature>
<feature type="transmembrane region" description="Helical" evidence="8">
    <location>
        <begin position="283"/>
        <end position="305"/>
    </location>
</feature>
<dbReference type="PANTHER" id="PTHR30330">
    <property type="entry name" value="AGSS FAMILY TRANSPORTER, SODIUM-ALANINE"/>
    <property type="match status" value="1"/>
</dbReference>
<keyword evidence="6 8" id="KW-1133">Transmembrane helix</keyword>
<comment type="similarity">
    <text evidence="2">Belongs to the alanine or glycine:cation symporter (AGCS) (TC 2.A.25) family.</text>
</comment>
<feature type="transmembrane region" description="Helical" evidence="8">
    <location>
        <begin position="402"/>
        <end position="420"/>
    </location>
</feature>
<evidence type="ECO:0000313" key="10">
    <source>
        <dbReference type="Proteomes" id="UP000242520"/>
    </source>
</evidence>
<reference evidence="10" key="1">
    <citation type="submission" date="2016-11" db="EMBL/GenBank/DDBJ databases">
        <authorList>
            <person name="Varghese N."/>
            <person name="Submissions S."/>
        </authorList>
    </citation>
    <scope>NUCLEOTIDE SEQUENCE [LARGE SCALE GENOMIC DNA]</scope>
    <source>
        <strain evidence="10">DSM 15285</strain>
    </source>
</reference>
<dbReference type="PRINTS" id="PR00175">
    <property type="entry name" value="NAALASMPORT"/>
</dbReference>
<accession>A0A1M5PNF1</accession>
<keyword evidence="3" id="KW-0813">Transport</keyword>
<dbReference type="Pfam" id="PF01235">
    <property type="entry name" value="Na_Ala_symp"/>
    <property type="match status" value="1"/>
</dbReference>
<evidence type="ECO:0000256" key="4">
    <source>
        <dbReference type="ARBA" id="ARBA00022475"/>
    </source>
</evidence>
<sequence length="429" mass="47960">MINILNYYLWNLFLPLLIILGGFITYRTLRLINSISKKDKTKWKLSKVKSSLSISLASKVGTGAIIGVLAAMWKTSDNGVGGESIVLWVVIGMFALVPLTYSEVLFSQITMKTPRAFIDYNINKRAGFIYTICLVILYSFGFVGFQLTGIQSVVKIFFKQNFNYEFTQSELLFYIVIPLIVVVSLVVITKNHKLFINTLGSMVSIIILFYVVFFISFVFLTIKFIPQYIHLIWKDFISFKSASVGIPAGLIIGFQRIIQISETSLGTSALASSNAENSPRREALLQTISTIITIFIAVVITSYVFSYGRYNLGNVSLSESGFERIAGYLASVASVTGNFGLWVIIIFFILSGLTTVLGSFHFLNMTMHIGENKKIIFYISLITLSGILSISNFDVIFDAADLLMFIVGLVNIMAMFIFVIKNINNFKVK</sequence>
<evidence type="ECO:0000256" key="1">
    <source>
        <dbReference type="ARBA" id="ARBA00004651"/>
    </source>
</evidence>
<dbReference type="PANTHER" id="PTHR30330:SF7">
    <property type="entry name" value="SODIUM_PROTON-DEPENDENT ALANINE CARRIER PROTEIN YRBD-RELATED"/>
    <property type="match status" value="1"/>
</dbReference>
<feature type="transmembrane region" description="Helical" evidence="8">
    <location>
        <begin position="50"/>
        <end position="73"/>
    </location>
</feature>
<evidence type="ECO:0000256" key="7">
    <source>
        <dbReference type="ARBA" id="ARBA00023136"/>
    </source>
</evidence>
<dbReference type="GO" id="GO:0005283">
    <property type="term" value="F:amino acid:sodium symporter activity"/>
    <property type="evidence" value="ECO:0007669"/>
    <property type="project" value="InterPro"/>
</dbReference>
<evidence type="ECO:0000313" key="9">
    <source>
        <dbReference type="EMBL" id="SHH02753.1"/>
    </source>
</evidence>
<organism evidence="9 10">
    <name type="scientific">Tepidibacter thalassicus DSM 15285</name>
    <dbReference type="NCBI Taxonomy" id="1123350"/>
    <lineage>
        <taxon>Bacteria</taxon>
        <taxon>Bacillati</taxon>
        <taxon>Bacillota</taxon>
        <taxon>Clostridia</taxon>
        <taxon>Peptostreptococcales</taxon>
        <taxon>Peptostreptococcaceae</taxon>
        <taxon>Tepidibacter</taxon>
    </lineage>
</organism>
<feature type="transmembrane region" description="Helical" evidence="8">
    <location>
        <begin position="201"/>
        <end position="225"/>
    </location>
</feature>
<name>A0A1M5PNF1_9FIRM</name>
<feature type="transmembrane region" description="Helical" evidence="8">
    <location>
        <begin position="127"/>
        <end position="151"/>
    </location>
</feature>
<feature type="transmembrane region" description="Helical" evidence="8">
    <location>
        <begin position="171"/>
        <end position="189"/>
    </location>
</feature>
<keyword evidence="4" id="KW-1003">Cell membrane</keyword>
<feature type="transmembrane region" description="Helical" evidence="8">
    <location>
        <begin position="12"/>
        <end position="29"/>
    </location>
</feature>
<dbReference type="OrthoDB" id="7056422at2"/>
<dbReference type="InterPro" id="IPR001463">
    <property type="entry name" value="Na/Ala_symport"/>
</dbReference>
<keyword evidence="5 8" id="KW-0812">Transmembrane</keyword>
<evidence type="ECO:0000256" key="5">
    <source>
        <dbReference type="ARBA" id="ARBA00022692"/>
    </source>
</evidence>
<comment type="subcellular location">
    <subcellularLocation>
        <location evidence="1">Cell membrane</location>
        <topology evidence="1">Multi-pass membrane protein</topology>
    </subcellularLocation>
</comment>
<evidence type="ECO:0000256" key="3">
    <source>
        <dbReference type="ARBA" id="ARBA00022448"/>
    </source>
</evidence>